<dbReference type="AlphaFoldDB" id="A0A2H5PS12"/>
<dbReference type="Gene3D" id="1.10.630.10">
    <property type="entry name" value="Cytochrome P450"/>
    <property type="match status" value="1"/>
</dbReference>
<keyword evidence="4 9" id="KW-0349">Heme</keyword>
<dbReference type="EMBL" id="BDQV01000114">
    <property type="protein sequence ID" value="GAY55157.1"/>
    <property type="molecule type" value="Genomic_DNA"/>
</dbReference>
<name>A0A2H5PS12_CITUN</name>
<dbReference type="PANTHER" id="PTHR47955:SF8">
    <property type="entry name" value="CYTOCHROME P450 71D11-LIKE"/>
    <property type="match status" value="1"/>
</dbReference>
<dbReference type="InterPro" id="IPR036396">
    <property type="entry name" value="Cyt_P450_sf"/>
</dbReference>
<evidence type="ECO:0000256" key="8">
    <source>
        <dbReference type="ARBA" id="ARBA00023033"/>
    </source>
</evidence>
<dbReference type="InterPro" id="IPR001128">
    <property type="entry name" value="Cyt_P450"/>
</dbReference>
<keyword evidence="7 9" id="KW-0408">Iron</keyword>
<reference evidence="11 12" key="1">
    <citation type="journal article" date="2017" name="Front. Genet.">
        <title>Draft sequencing of the heterozygous diploid genome of Satsuma (Citrus unshiu Marc.) using a hybrid assembly approach.</title>
        <authorList>
            <person name="Shimizu T."/>
            <person name="Tanizawa Y."/>
            <person name="Mochizuki T."/>
            <person name="Nagasaki H."/>
            <person name="Yoshioka T."/>
            <person name="Toyoda A."/>
            <person name="Fujiyama A."/>
            <person name="Kaminuma E."/>
            <person name="Nakamura Y."/>
        </authorList>
    </citation>
    <scope>NUCLEOTIDE SEQUENCE [LARGE SCALE GENOMIC DNA]</scope>
    <source>
        <strain evidence="12">cv. Miyagawa wase</strain>
    </source>
</reference>
<evidence type="ECO:0000256" key="3">
    <source>
        <dbReference type="ARBA" id="ARBA00010617"/>
    </source>
</evidence>
<proteinExistence type="inferred from homology"/>
<comment type="pathway">
    <text evidence="2">Secondary metabolite biosynthesis; terpenoid biosynthesis.</text>
</comment>
<keyword evidence="5 9" id="KW-0479">Metal-binding</keyword>
<comment type="similarity">
    <text evidence="3 10">Belongs to the cytochrome P450 family.</text>
</comment>
<dbReference type="PROSITE" id="PS00086">
    <property type="entry name" value="CYTOCHROME_P450"/>
    <property type="match status" value="1"/>
</dbReference>
<gene>
    <name evidence="11" type="ORF">CUMW_162240</name>
</gene>
<evidence type="ECO:0000256" key="9">
    <source>
        <dbReference type="PIRSR" id="PIRSR602401-1"/>
    </source>
</evidence>
<evidence type="ECO:0000256" key="4">
    <source>
        <dbReference type="ARBA" id="ARBA00022617"/>
    </source>
</evidence>
<dbReference type="GO" id="GO:0016705">
    <property type="term" value="F:oxidoreductase activity, acting on paired donors, with incorporation or reduction of molecular oxygen"/>
    <property type="evidence" value="ECO:0007669"/>
    <property type="project" value="InterPro"/>
</dbReference>
<dbReference type="Proteomes" id="UP000236630">
    <property type="component" value="Unassembled WGS sequence"/>
</dbReference>
<dbReference type="Pfam" id="PF00067">
    <property type="entry name" value="p450"/>
    <property type="match status" value="1"/>
</dbReference>
<comment type="cofactor">
    <cofactor evidence="1 9">
        <name>heme</name>
        <dbReference type="ChEBI" id="CHEBI:30413"/>
    </cofactor>
</comment>
<keyword evidence="8 10" id="KW-0503">Monooxygenase</keyword>
<feature type="binding site" description="axial binding residue" evidence="9">
    <location>
        <position position="449"/>
    </location>
    <ligand>
        <name>heme</name>
        <dbReference type="ChEBI" id="CHEBI:30413"/>
    </ligand>
    <ligandPart>
        <name>Fe</name>
        <dbReference type="ChEBI" id="CHEBI:18248"/>
    </ligandPart>
</feature>
<comment type="caution">
    <text evidence="11">The sequence shown here is derived from an EMBL/GenBank/DDBJ whole genome shotgun (WGS) entry which is preliminary data.</text>
</comment>
<dbReference type="PRINTS" id="PR00385">
    <property type="entry name" value="P450"/>
</dbReference>
<evidence type="ECO:0000256" key="2">
    <source>
        <dbReference type="ARBA" id="ARBA00004721"/>
    </source>
</evidence>
<dbReference type="InterPro" id="IPR017972">
    <property type="entry name" value="Cyt_P450_CS"/>
</dbReference>
<evidence type="ECO:0000256" key="10">
    <source>
        <dbReference type="RuleBase" id="RU000461"/>
    </source>
</evidence>
<evidence type="ECO:0000313" key="12">
    <source>
        <dbReference type="Proteomes" id="UP000236630"/>
    </source>
</evidence>
<dbReference type="GO" id="GO:0005506">
    <property type="term" value="F:iron ion binding"/>
    <property type="evidence" value="ECO:0007669"/>
    <property type="project" value="InterPro"/>
</dbReference>
<protein>
    <recommendedName>
        <fullName evidence="13">Cytochrome P450</fullName>
    </recommendedName>
</protein>
<dbReference type="PRINTS" id="PR00463">
    <property type="entry name" value="EP450I"/>
</dbReference>
<dbReference type="FunFam" id="1.10.630.10:FF:000043">
    <property type="entry name" value="Cytochrome P450 99A2"/>
    <property type="match status" value="1"/>
</dbReference>
<sequence>MDSSSLTQMLTLPSSLPVILTSLLFFLVLVRHWKVSKGQGNFPPGPKPLPIIGNLHQLARHELPHHAITGLSKQYGPVMKLQLGQVFSVVISSAEAAKEVFKTNELKFTGKPELYVAGILSYDHQSLIFSPYNDYCKQVRKIAALELLSSKRVQSFRSIREEEMWNLVQFISSSEGHAINLGEKFYSMTNDLIARAAFGSKRKDGQNFITVLEETMSLAGGFDIFDVYPSLEFLSSITGVKARVLSIHKKMDKILEEILTEHRLKRNGNHVEADDQEDIVDTLLSYEEDNKNKFHLTINQIKAIILDIFAAGSETSATSIEWAMSEMIKNPGVMKKAQEEVREECKGKSKIEEPDIQNLDYLKAIIKETFRLHPPAPLSFRESIESGEINGYTVPARAKIFINIYAMGRDPAIWEDPESFKPERFEGSSVDFKGNHFELLPFGSGRRICPGIGFATASIELALAQLLYHFDWKLPNGTKLEDLDMTEKFVLAARKKTNLNVIATTIIPFQN</sequence>
<dbReference type="GO" id="GO:0020037">
    <property type="term" value="F:heme binding"/>
    <property type="evidence" value="ECO:0007669"/>
    <property type="project" value="InterPro"/>
</dbReference>
<evidence type="ECO:0000256" key="7">
    <source>
        <dbReference type="ARBA" id="ARBA00023004"/>
    </source>
</evidence>
<dbReference type="SMR" id="A0A2H5PS12"/>
<keyword evidence="12" id="KW-1185">Reference proteome</keyword>
<evidence type="ECO:0008006" key="13">
    <source>
        <dbReference type="Google" id="ProtNLM"/>
    </source>
</evidence>
<dbReference type="InterPro" id="IPR002401">
    <property type="entry name" value="Cyt_P450_E_grp-I"/>
</dbReference>
<dbReference type="STRING" id="55188.A0A2H5PS12"/>
<organism evidence="11 12">
    <name type="scientific">Citrus unshiu</name>
    <name type="common">Satsuma mandarin</name>
    <name type="synonym">Citrus nobilis var. unshiu</name>
    <dbReference type="NCBI Taxonomy" id="55188"/>
    <lineage>
        <taxon>Eukaryota</taxon>
        <taxon>Viridiplantae</taxon>
        <taxon>Streptophyta</taxon>
        <taxon>Embryophyta</taxon>
        <taxon>Tracheophyta</taxon>
        <taxon>Spermatophyta</taxon>
        <taxon>Magnoliopsida</taxon>
        <taxon>eudicotyledons</taxon>
        <taxon>Gunneridae</taxon>
        <taxon>Pentapetalae</taxon>
        <taxon>rosids</taxon>
        <taxon>malvids</taxon>
        <taxon>Sapindales</taxon>
        <taxon>Rutaceae</taxon>
        <taxon>Aurantioideae</taxon>
        <taxon>Citrus</taxon>
    </lineage>
</organism>
<dbReference type="GO" id="GO:0004497">
    <property type="term" value="F:monooxygenase activity"/>
    <property type="evidence" value="ECO:0007669"/>
    <property type="project" value="UniProtKB-KW"/>
</dbReference>
<evidence type="ECO:0000256" key="6">
    <source>
        <dbReference type="ARBA" id="ARBA00023002"/>
    </source>
</evidence>
<evidence type="ECO:0000256" key="5">
    <source>
        <dbReference type="ARBA" id="ARBA00022723"/>
    </source>
</evidence>
<dbReference type="SUPFAM" id="SSF48264">
    <property type="entry name" value="Cytochrome P450"/>
    <property type="match status" value="1"/>
</dbReference>
<accession>A0A2H5PS12</accession>
<dbReference type="CDD" id="cd11072">
    <property type="entry name" value="CYP71-like"/>
    <property type="match status" value="1"/>
</dbReference>
<dbReference type="PANTHER" id="PTHR47955">
    <property type="entry name" value="CYTOCHROME P450 FAMILY 71 PROTEIN"/>
    <property type="match status" value="1"/>
</dbReference>
<keyword evidence="6 10" id="KW-0560">Oxidoreductase</keyword>
<evidence type="ECO:0000313" key="11">
    <source>
        <dbReference type="EMBL" id="GAY55157.1"/>
    </source>
</evidence>
<evidence type="ECO:0000256" key="1">
    <source>
        <dbReference type="ARBA" id="ARBA00001971"/>
    </source>
</evidence>